<comment type="caution">
    <text evidence="2">The sequence shown here is derived from an EMBL/GenBank/DDBJ whole genome shotgun (WGS) entry which is preliminary data.</text>
</comment>
<dbReference type="PANTHER" id="PTHR22642:SF2">
    <property type="entry name" value="PROTEIN LONG AFTER FAR-RED 3"/>
    <property type="match status" value="1"/>
</dbReference>
<dbReference type="Gene3D" id="3.20.20.140">
    <property type="entry name" value="Metal-dependent hydrolases"/>
    <property type="match status" value="1"/>
</dbReference>
<dbReference type="PROSITE" id="PS51257">
    <property type="entry name" value="PROKAR_LIPOPROTEIN"/>
    <property type="match status" value="1"/>
</dbReference>
<name>A0A0D8JEE1_9BACT</name>
<dbReference type="OrthoDB" id="9767366at2"/>
<dbReference type="CDD" id="cd01300">
    <property type="entry name" value="YtcJ_like"/>
    <property type="match status" value="1"/>
</dbReference>
<dbReference type="STRING" id="1544798.LH29_01305"/>
<dbReference type="EMBL" id="JRHC01000001">
    <property type="protein sequence ID" value="KJF44193.1"/>
    <property type="molecule type" value="Genomic_DNA"/>
</dbReference>
<proteinExistence type="predicted"/>
<organism evidence="2 3">
    <name type="scientific">Draconibacterium sediminis</name>
    <dbReference type="NCBI Taxonomy" id="1544798"/>
    <lineage>
        <taxon>Bacteria</taxon>
        <taxon>Pseudomonadati</taxon>
        <taxon>Bacteroidota</taxon>
        <taxon>Bacteroidia</taxon>
        <taxon>Marinilabiliales</taxon>
        <taxon>Prolixibacteraceae</taxon>
        <taxon>Draconibacterium</taxon>
    </lineage>
</organism>
<dbReference type="SUPFAM" id="SSF51338">
    <property type="entry name" value="Composite domain of metallo-dependent hydrolases"/>
    <property type="match status" value="1"/>
</dbReference>
<dbReference type="Proteomes" id="UP000032544">
    <property type="component" value="Unassembled WGS sequence"/>
</dbReference>
<keyword evidence="2" id="KW-0378">Hydrolase</keyword>
<dbReference type="InterPro" id="IPR032466">
    <property type="entry name" value="Metal_Hydrolase"/>
</dbReference>
<evidence type="ECO:0000313" key="3">
    <source>
        <dbReference type="Proteomes" id="UP000032544"/>
    </source>
</evidence>
<dbReference type="Pfam" id="PF07969">
    <property type="entry name" value="Amidohydro_3"/>
    <property type="match status" value="1"/>
</dbReference>
<evidence type="ECO:0000259" key="1">
    <source>
        <dbReference type="Pfam" id="PF07969"/>
    </source>
</evidence>
<dbReference type="Gene3D" id="3.10.310.70">
    <property type="match status" value="1"/>
</dbReference>
<gene>
    <name evidence="2" type="ORF">LH29_01305</name>
</gene>
<dbReference type="InterPro" id="IPR013108">
    <property type="entry name" value="Amidohydro_3"/>
</dbReference>
<keyword evidence="3" id="KW-1185">Reference proteome</keyword>
<dbReference type="RefSeq" id="WP_045025756.1">
    <property type="nucleotide sequence ID" value="NZ_JRHC01000001.1"/>
</dbReference>
<dbReference type="InterPro" id="IPR033932">
    <property type="entry name" value="YtcJ-like"/>
</dbReference>
<sequence length="544" mass="60924">MNFFKALILLFVMTSCTQKEKADLIVSGASVYTVDEEFTVAESFAVKNGKIVAVGTSQEINDKYDSDNIINAEGKFIYPGFNDAHCHFNGYAINLLQYADLRGTKSQDEIYELLKAHHDKFGGEWILGRSWDQNDWEDTRFPDKAKLDELFPDIPVYLVRVDGHAGWCNSKALELAGISANSKVQGGEVLLKNGEPTGVLIDNAMGFVGKLIPEMTAAQQEKGLLEAQKNCFAAGLTSVTDCGLDKATILLMDELQEAGTLKMRVNAMLNPTQENFDYFVKKGEAYKTDRLLVNTIKVYADGALGSRGALLMEDYSDDEGNSGLQIETQDYYDMICQLAYDNNFVVATHAIGDGGNRLMLDTYGRFLKGKNDRRWRIEHSQIVNPDDFKKFAEFSIVPSIQPTHCTSDMPWAEDRLGPERIKGAYAYQTLLKQIGWVPAGTDFPVEDIYPLYTFYSAVFRADHEGWPEGGWHKDEGLTREQTLRAMTSWAAKSSFEEDEKGQLVPGMWADFVVLDTDLMKAEPKEVLNTKILSTWSAGEKVFEL</sequence>
<dbReference type="SUPFAM" id="SSF51556">
    <property type="entry name" value="Metallo-dependent hydrolases"/>
    <property type="match status" value="1"/>
</dbReference>
<dbReference type="Gene3D" id="2.30.40.10">
    <property type="entry name" value="Urease, subunit C, domain 1"/>
    <property type="match status" value="1"/>
</dbReference>
<feature type="domain" description="Amidohydrolase 3" evidence="1">
    <location>
        <begin position="69"/>
        <end position="542"/>
    </location>
</feature>
<dbReference type="InterPro" id="IPR011059">
    <property type="entry name" value="Metal-dep_hydrolase_composite"/>
</dbReference>
<dbReference type="GO" id="GO:0016810">
    <property type="term" value="F:hydrolase activity, acting on carbon-nitrogen (but not peptide) bonds"/>
    <property type="evidence" value="ECO:0007669"/>
    <property type="project" value="InterPro"/>
</dbReference>
<reference evidence="2 3" key="1">
    <citation type="submission" date="2014-09" db="EMBL/GenBank/DDBJ databases">
        <title>Draft Genome Sequence of Draconibacterium sp. JN14CK-3.</title>
        <authorList>
            <person name="Dong C."/>
            <person name="Lai Q."/>
            <person name="Shao Z."/>
        </authorList>
    </citation>
    <scope>NUCLEOTIDE SEQUENCE [LARGE SCALE GENOMIC DNA]</scope>
    <source>
        <strain evidence="2 3">JN14CK-3</strain>
    </source>
</reference>
<evidence type="ECO:0000313" key="2">
    <source>
        <dbReference type="EMBL" id="KJF44193.1"/>
    </source>
</evidence>
<dbReference type="PATRIC" id="fig|1544798.3.peg.266"/>
<protein>
    <submittedName>
        <fullName evidence="2">Amidohydrolase</fullName>
    </submittedName>
</protein>
<dbReference type="PANTHER" id="PTHR22642">
    <property type="entry name" value="IMIDAZOLONEPROPIONASE"/>
    <property type="match status" value="1"/>
</dbReference>
<accession>A0A0D8JEE1</accession>
<dbReference type="AlphaFoldDB" id="A0A0D8JEE1"/>